<dbReference type="RefSeq" id="WP_317791654.1">
    <property type="nucleotide sequence ID" value="NZ_AP028461.1"/>
</dbReference>
<dbReference type="EMBL" id="JBHTMK010000005">
    <property type="protein sequence ID" value="MFD1364504.1"/>
    <property type="molecule type" value="Genomic_DNA"/>
</dbReference>
<name>A0ABW4A1W9_9ACTN</name>
<protein>
    <recommendedName>
        <fullName evidence="2">DNA ligase (ATP)</fullName>
        <ecNumber evidence="2">6.5.1.1</ecNumber>
    </recommendedName>
</protein>
<feature type="domain" description="ATP-dependent DNA ligase family profile" evidence="5">
    <location>
        <begin position="108"/>
        <end position="231"/>
    </location>
</feature>
<dbReference type="InterPro" id="IPR012310">
    <property type="entry name" value="DNA_ligase_ATP-dep_cent"/>
</dbReference>
<dbReference type="InterPro" id="IPR050191">
    <property type="entry name" value="ATP-dep_DNA_ligase"/>
</dbReference>
<comment type="similarity">
    <text evidence="1">Belongs to the ATP-dependent DNA ligase family.</text>
</comment>
<dbReference type="Gene3D" id="3.30.470.30">
    <property type="entry name" value="DNA ligase/mRNA capping enzyme"/>
    <property type="match status" value="1"/>
</dbReference>
<reference evidence="7" key="1">
    <citation type="journal article" date="2019" name="Int. J. Syst. Evol. Microbiol.">
        <title>The Global Catalogue of Microorganisms (GCM) 10K type strain sequencing project: providing services to taxonomists for standard genome sequencing and annotation.</title>
        <authorList>
            <consortium name="The Broad Institute Genomics Platform"/>
            <consortium name="The Broad Institute Genome Sequencing Center for Infectious Disease"/>
            <person name="Wu L."/>
            <person name="Ma J."/>
        </authorList>
    </citation>
    <scope>NUCLEOTIDE SEQUENCE [LARGE SCALE GENOMIC DNA]</scope>
    <source>
        <strain evidence="7">CCM 7526</strain>
    </source>
</reference>
<comment type="catalytic activity">
    <reaction evidence="4">
        <text>ATP + (deoxyribonucleotide)n-3'-hydroxyl + 5'-phospho-(deoxyribonucleotide)m = (deoxyribonucleotide)n+m + AMP + diphosphate.</text>
        <dbReference type="EC" id="6.5.1.1"/>
    </reaction>
</comment>
<dbReference type="EC" id="6.5.1.1" evidence="2"/>
<evidence type="ECO:0000313" key="6">
    <source>
        <dbReference type="EMBL" id="MFD1364504.1"/>
    </source>
</evidence>
<dbReference type="PANTHER" id="PTHR45674">
    <property type="entry name" value="DNA LIGASE 1/3 FAMILY MEMBER"/>
    <property type="match status" value="1"/>
</dbReference>
<dbReference type="Proteomes" id="UP001597183">
    <property type="component" value="Unassembled WGS sequence"/>
</dbReference>
<evidence type="ECO:0000259" key="5">
    <source>
        <dbReference type="PROSITE" id="PS50160"/>
    </source>
</evidence>
<dbReference type="CDD" id="cd07971">
    <property type="entry name" value="OBF_DNA_ligase_LigD"/>
    <property type="match status" value="1"/>
</dbReference>
<dbReference type="PANTHER" id="PTHR45674:SF4">
    <property type="entry name" value="DNA LIGASE 1"/>
    <property type="match status" value="1"/>
</dbReference>
<accession>A0ABW4A1W9</accession>
<dbReference type="InterPro" id="IPR014146">
    <property type="entry name" value="LigD_ligase_dom"/>
</dbReference>
<dbReference type="Pfam" id="PF04679">
    <property type="entry name" value="DNA_ligase_A_C"/>
    <property type="match status" value="1"/>
</dbReference>
<organism evidence="6 7">
    <name type="scientific">Actinoplanes sichuanensis</name>
    <dbReference type="NCBI Taxonomy" id="512349"/>
    <lineage>
        <taxon>Bacteria</taxon>
        <taxon>Bacillati</taxon>
        <taxon>Actinomycetota</taxon>
        <taxon>Actinomycetes</taxon>
        <taxon>Micromonosporales</taxon>
        <taxon>Micromonosporaceae</taxon>
        <taxon>Actinoplanes</taxon>
    </lineage>
</organism>
<keyword evidence="3 6" id="KW-0436">Ligase</keyword>
<proteinExistence type="inferred from homology"/>
<dbReference type="Pfam" id="PF01068">
    <property type="entry name" value="DNA_ligase_A_M"/>
    <property type="match status" value="1"/>
</dbReference>
<sequence length="322" mass="34574">MPDAAKLPSAIAPMLATPGPVPQGTGWAAEFKHDGMRACVTSAGSRWQARSRTGQDITSAFPEVGLLPDLTGGRRVVLDGELVVLDEAGAPDFRRLQRRMGVREPSPGLLQTTPAVLYVFDLLVLDEREMTTAPYAERRAALEGLALHGTGIETPPSFADAASEVYAVAREHRLEGIVCKRLAAPYRPGQRCKSWVKTVIPHEADVVVCGWLPGRGRLSGAIGALVVGAYDRAGDLHLVGRVGSGLSSASRQQLQHQLAPLRRSSPPAGHAESIAMADATWVDPQVVARIAYRSWTDGHQLRHPVYRGVLEDRDASAAQLPD</sequence>
<evidence type="ECO:0000256" key="2">
    <source>
        <dbReference type="ARBA" id="ARBA00012727"/>
    </source>
</evidence>
<dbReference type="SUPFAM" id="SSF50249">
    <property type="entry name" value="Nucleic acid-binding proteins"/>
    <property type="match status" value="1"/>
</dbReference>
<dbReference type="PROSITE" id="PS50160">
    <property type="entry name" value="DNA_LIGASE_A3"/>
    <property type="match status" value="1"/>
</dbReference>
<dbReference type="Gene3D" id="2.40.50.140">
    <property type="entry name" value="Nucleic acid-binding proteins"/>
    <property type="match status" value="1"/>
</dbReference>
<evidence type="ECO:0000313" key="7">
    <source>
        <dbReference type="Proteomes" id="UP001597183"/>
    </source>
</evidence>
<dbReference type="CDD" id="cd07906">
    <property type="entry name" value="Adenylation_DNA_ligase_LigD_LigC"/>
    <property type="match status" value="1"/>
</dbReference>
<keyword evidence="7" id="KW-1185">Reference proteome</keyword>
<comment type="caution">
    <text evidence="6">The sequence shown here is derived from an EMBL/GenBank/DDBJ whole genome shotgun (WGS) entry which is preliminary data.</text>
</comment>
<evidence type="ECO:0000256" key="3">
    <source>
        <dbReference type="ARBA" id="ARBA00022598"/>
    </source>
</evidence>
<gene>
    <name evidence="6" type="primary">ligD</name>
    <name evidence="6" type="ORF">ACFQ5G_04000</name>
</gene>
<evidence type="ECO:0000256" key="1">
    <source>
        <dbReference type="ARBA" id="ARBA00007572"/>
    </source>
</evidence>
<dbReference type="InterPro" id="IPR012309">
    <property type="entry name" value="DNA_ligase_ATP-dep_C"/>
</dbReference>
<dbReference type="SUPFAM" id="SSF56091">
    <property type="entry name" value="DNA ligase/mRNA capping enzyme, catalytic domain"/>
    <property type="match status" value="1"/>
</dbReference>
<dbReference type="NCBIfam" id="TIGR02779">
    <property type="entry name" value="NHEJ_ligase_lig"/>
    <property type="match status" value="1"/>
</dbReference>
<evidence type="ECO:0000256" key="4">
    <source>
        <dbReference type="ARBA" id="ARBA00034003"/>
    </source>
</evidence>
<dbReference type="Gene3D" id="3.30.1490.70">
    <property type="match status" value="1"/>
</dbReference>
<dbReference type="GO" id="GO:0016874">
    <property type="term" value="F:ligase activity"/>
    <property type="evidence" value="ECO:0007669"/>
    <property type="project" value="UniProtKB-KW"/>
</dbReference>
<dbReference type="InterPro" id="IPR012340">
    <property type="entry name" value="NA-bd_OB-fold"/>
</dbReference>